<dbReference type="GO" id="GO:0000976">
    <property type="term" value="F:transcription cis-regulatory region binding"/>
    <property type="evidence" value="ECO:0007669"/>
    <property type="project" value="TreeGrafter"/>
</dbReference>
<evidence type="ECO:0000256" key="2">
    <source>
        <dbReference type="ARBA" id="ARBA00023015"/>
    </source>
</evidence>
<organism evidence="8 9">
    <name type="scientific">Roseivivax sediminis</name>
    <dbReference type="NCBI Taxonomy" id="936889"/>
    <lineage>
        <taxon>Bacteria</taxon>
        <taxon>Pseudomonadati</taxon>
        <taxon>Pseudomonadota</taxon>
        <taxon>Alphaproteobacteria</taxon>
        <taxon>Rhodobacterales</taxon>
        <taxon>Roseobacteraceae</taxon>
        <taxon>Roseivivax</taxon>
    </lineage>
</organism>
<dbReference type="PRINTS" id="PR00039">
    <property type="entry name" value="HTHLYSR"/>
</dbReference>
<dbReference type="Pfam" id="PF03466">
    <property type="entry name" value="LysR_substrate"/>
    <property type="match status" value="1"/>
</dbReference>
<dbReference type="Pfam" id="PF00126">
    <property type="entry name" value="HTH_1"/>
    <property type="match status" value="1"/>
</dbReference>
<dbReference type="RefSeq" id="WP_149756007.1">
    <property type="nucleotide sequence ID" value="NZ_FOMS01000006.1"/>
</dbReference>
<dbReference type="SUPFAM" id="SSF46785">
    <property type="entry name" value="Winged helix' DNA-binding domain"/>
    <property type="match status" value="1"/>
</dbReference>
<evidence type="ECO:0000256" key="3">
    <source>
        <dbReference type="ARBA" id="ARBA00023125"/>
    </source>
</evidence>
<evidence type="ECO:0000256" key="4">
    <source>
        <dbReference type="ARBA" id="ARBA00023163"/>
    </source>
</evidence>
<dbReference type="InterPro" id="IPR036390">
    <property type="entry name" value="WH_DNA-bd_sf"/>
</dbReference>
<name>A0A1I1Y1P1_9RHOB</name>
<keyword evidence="4" id="KW-0804">Transcription</keyword>
<evidence type="ECO:0000313" key="8">
    <source>
        <dbReference type="EMBL" id="SFE11690.1"/>
    </source>
</evidence>
<gene>
    <name evidence="8" type="ORF">SAMN04515678_106182</name>
</gene>
<dbReference type="CDD" id="cd08419">
    <property type="entry name" value="PBP2_CbbR_RubisCO_like"/>
    <property type="match status" value="1"/>
</dbReference>
<dbReference type="InterPro" id="IPR005119">
    <property type="entry name" value="LysR_subst-bd"/>
</dbReference>
<dbReference type="PANTHER" id="PTHR30126:SF5">
    <property type="entry name" value="HTH-TYPE TRANSCRIPTIONAL ACTIVATOR CMPR"/>
    <property type="match status" value="1"/>
</dbReference>
<keyword evidence="2" id="KW-0805">Transcription regulation</keyword>
<evidence type="ECO:0000256" key="1">
    <source>
        <dbReference type="ARBA" id="ARBA00009437"/>
    </source>
</evidence>
<evidence type="ECO:0000256" key="6">
    <source>
        <dbReference type="ARBA" id="ARBA00043141"/>
    </source>
</evidence>
<dbReference type="AlphaFoldDB" id="A0A1I1Y1P1"/>
<feature type="domain" description="HTH lysR-type" evidence="7">
    <location>
        <begin position="3"/>
        <end position="60"/>
    </location>
</feature>
<evidence type="ECO:0000313" key="9">
    <source>
        <dbReference type="Proteomes" id="UP000325289"/>
    </source>
</evidence>
<protein>
    <recommendedName>
        <fullName evidence="5">HTH-type transcriptional regulator CbbR</fullName>
    </recommendedName>
    <alternativeName>
        <fullName evidence="6">RuBisCO operon transcriptional regulator</fullName>
    </alternativeName>
</protein>
<accession>A0A1I1Y1P1</accession>
<dbReference type="Gene3D" id="1.10.10.10">
    <property type="entry name" value="Winged helix-like DNA-binding domain superfamily/Winged helix DNA-binding domain"/>
    <property type="match status" value="1"/>
</dbReference>
<dbReference type="Proteomes" id="UP000325289">
    <property type="component" value="Unassembled WGS sequence"/>
</dbReference>
<proteinExistence type="inferred from homology"/>
<dbReference type="PROSITE" id="PS50931">
    <property type="entry name" value="HTH_LYSR"/>
    <property type="match status" value="1"/>
</dbReference>
<dbReference type="InterPro" id="IPR000847">
    <property type="entry name" value="LysR_HTH_N"/>
</dbReference>
<dbReference type="PANTHER" id="PTHR30126">
    <property type="entry name" value="HTH-TYPE TRANSCRIPTIONAL REGULATOR"/>
    <property type="match status" value="1"/>
</dbReference>
<dbReference type="InterPro" id="IPR036388">
    <property type="entry name" value="WH-like_DNA-bd_sf"/>
</dbReference>
<comment type="similarity">
    <text evidence="1">Belongs to the LysR transcriptional regulatory family.</text>
</comment>
<dbReference type="GO" id="GO:0003700">
    <property type="term" value="F:DNA-binding transcription factor activity"/>
    <property type="evidence" value="ECO:0007669"/>
    <property type="project" value="InterPro"/>
</dbReference>
<dbReference type="Gene3D" id="3.40.190.290">
    <property type="match status" value="1"/>
</dbReference>
<evidence type="ECO:0000259" key="7">
    <source>
        <dbReference type="PROSITE" id="PS50931"/>
    </source>
</evidence>
<keyword evidence="3 8" id="KW-0238">DNA-binding</keyword>
<dbReference type="OrthoDB" id="9803735at2"/>
<sequence length="294" mass="32982">MKIDLRQLEMLEAVARHRSLTLAAEELHVTQPAISIQLRKLEAELGIALTERAGRGIRLTEAGHEAVQHAQRIGQALEDMRENMRQYRGLVRGQLRIAVVSTANYFIPADIARFRKLHPAIEVNLKVANRDGILELIEANESDLAITGQPPDDSELVARRFKPNPLVVIAPPDHPLAGQFEVSPRELVAFPFVFREPGSGTRAAMERAFREHGLECRPSCVLSSNEAVKQAVQAGLGIAVISQQTTQLELETDRLIILPCKELSLTRQWFLVYRNFRRLPPSALEFRNQLLTEA</sequence>
<dbReference type="SUPFAM" id="SSF53850">
    <property type="entry name" value="Periplasmic binding protein-like II"/>
    <property type="match status" value="1"/>
</dbReference>
<dbReference type="FunFam" id="1.10.10.10:FF:000001">
    <property type="entry name" value="LysR family transcriptional regulator"/>
    <property type="match status" value="1"/>
</dbReference>
<evidence type="ECO:0000256" key="5">
    <source>
        <dbReference type="ARBA" id="ARBA00039279"/>
    </source>
</evidence>
<keyword evidence="9" id="KW-1185">Reference proteome</keyword>
<reference evidence="8 9" key="1">
    <citation type="submission" date="2016-10" db="EMBL/GenBank/DDBJ databases">
        <authorList>
            <person name="Varghese N."/>
            <person name="Submissions S."/>
        </authorList>
    </citation>
    <scope>NUCLEOTIDE SEQUENCE [LARGE SCALE GENOMIC DNA]</scope>
    <source>
        <strain evidence="9">YIM D21,KCTC 23444,ACCC 10710</strain>
    </source>
</reference>
<dbReference type="EMBL" id="FOMS01000006">
    <property type="protein sequence ID" value="SFE11690.1"/>
    <property type="molecule type" value="Genomic_DNA"/>
</dbReference>